<name>G3INT1_CRIGR</name>
<evidence type="ECO:0000313" key="1">
    <source>
        <dbReference type="EMBL" id="EGW13996.1"/>
    </source>
</evidence>
<proteinExistence type="predicted"/>
<dbReference type="Proteomes" id="UP000001075">
    <property type="component" value="Unassembled WGS sequence"/>
</dbReference>
<protein>
    <submittedName>
        <fullName evidence="1">Uncharacterized protein</fullName>
    </submittedName>
</protein>
<accession>G3INT1</accession>
<evidence type="ECO:0000313" key="2">
    <source>
        <dbReference type="Proteomes" id="UP000001075"/>
    </source>
</evidence>
<dbReference type="AlphaFoldDB" id="G3INT1"/>
<organism evidence="1 2">
    <name type="scientific">Cricetulus griseus</name>
    <name type="common">Chinese hamster</name>
    <name type="synonym">Cricetulus barabensis griseus</name>
    <dbReference type="NCBI Taxonomy" id="10029"/>
    <lineage>
        <taxon>Eukaryota</taxon>
        <taxon>Metazoa</taxon>
        <taxon>Chordata</taxon>
        <taxon>Craniata</taxon>
        <taxon>Vertebrata</taxon>
        <taxon>Euteleostomi</taxon>
        <taxon>Mammalia</taxon>
        <taxon>Eutheria</taxon>
        <taxon>Euarchontoglires</taxon>
        <taxon>Glires</taxon>
        <taxon>Rodentia</taxon>
        <taxon>Myomorpha</taxon>
        <taxon>Muroidea</taxon>
        <taxon>Cricetidae</taxon>
        <taxon>Cricetinae</taxon>
        <taxon>Cricetulus</taxon>
    </lineage>
</organism>
<gene>
    <name evidence="1" type="ORF">I79_025619</name>
</gene>
<dbReference type="InParanoid" id="G3INT1"/>
<sequence length="61" mass="7084">MRYQRSVRDLHFNVAAVRHPLKTTGTYICILSPDLPWAHCWPPSWDGNSMMLMITTLKRIG</sequence>
<reference evidence="2" key="1">
    <citation type="journal article" date="2011" name="Nat. Biotechnol.">
        <title>The genomic sequence of the Chinese hamster ovary (CHO)-K1 cell line.</title>
        <authorList>
            <person name="Xu X."/>
            <person name="Nagarajan H."/>
            <person name="Lewis N.E."/>
            <person name="Pan S."/>
            <person name="Cai Z."/>
            <person name="Liu X."/>
            <person name="Chen W."/>
            <person name="Xie M."/>
            <person name="Wang W."/>
            <person name="Hammond S."/>
            <person name="Andersen M.R."/>
            <person name="Neff N."/>
            <person name="Passarelli B."/>
            <person name="Koh W."/>
            <person name="Fan H.C."/>
            <person name="Wang J."/>
            <person name="Gui Y."/>
            <person name="Lee K.H."/>
            <person name="Betenbaugh M.J."/>
            <person name="Quake S.R."/>
            <person name="Famili I."/>
            <person name="Palsson B.O."/>
            <person name="Wang J."/>
        </authorList>
    </citation>
    <scope>NUCLEOTIDE SEQUENCE [LARGE SCALE GENOMIC DNA]</scope>
    <source>
        <strain evidence="2">CHO K1 cell line</strain>
    </source>
</reference>
<dbReference type="EMBL" id="JH007178">
    <property type="protein sequence ID" value="EGW13996.1"/>
    <property type="molecule type" value="Genomic_DNA"/>
</dbReference>